<dbReference type="Pfam" id="PF04082">
    <property type="entry name" value="Fungal_trans"/>
    <property type="match status" value="1"/>
</dbReference>
<dbReference type="GO" id="GO:0000981">
    <property type="term" value="F:DNA-binding transcription factor activity, RNA polymerase II-specific"/>
    <property type="evidence" value="ECO:0007669"/>
    <property type="project" value="InterPro"/>
</dbReference>
<dbReference type="SMART" id="SM00066">
    <property type="entry name" value="GAL4"/>
    <property type="match status" value="1"/>
</dbReference>
<dbReference type="CDD" id="cd00067">
    <property type="entry name" value="GAL4"/>
    <property type="match status" value="1"/>
</dbReference>
<organism evidence="5 6">
    <name type="scientific">Mycena albidolilacea</name>
    <dbReference type="NCBI Taxonomy" id="1033008"/>
    <lineage>
        <taxon>Eukaryota</taxon>
        <taxon>Fungi</taxon>
        <taxon>Dikarya</taxon>
        <taxon>Basidiomycota</taxon>
        <taxon>Agaricomycotina</taxon>
        <taxon>Agaricomycetes</taxon>
        <taxon>Agaricomycetidae</taxon>
        <taxon>Agaricales</taxon>
        <taxon>Marasmiineae</taxon>
        <taxon>Mycenaceae</taxon>
        <taxon>Mycena</taxon>
    </lineage>
</organism>
<feature type="non-terminal residue" evidence="5">
    <location>
        <position position="654"/>
    </location>
</feature>
<dbReference type="PROSITE" id="PS50048">
    <property type="entry name" value="ZN2_CY6_FUNGAL_2"/>
    <property type="match status" value="1"/>
</dbReference>
<comment type="caution">
    <text evidence="5">The sequence shown here is derived from an EMBL/GenBank/DDBJ whole genome shotgun (WGS) entry which is preliminary data.</text>
</comment>
<reference evidence="5" key="1">
    <citation type="submission" date="2023-03" db="EMBL/GenBank/DDBJ databases">
        <title>Massive genome expansion in bonnet fungi (Mycena s.s.) driven by repeated elements and novel gene families across ecological guilds.</title>
        <authorList>
            <consortium name="Lawrence Berkeley National Laboratory"/>
            <person name="Harder C.B."/>
            <person name="Miyauchi S."/>
            <person name="Viragh M."/>
            <person name="Kuo A."/>
            <person name="Thoen E."/>
            <person name="Andreopoulos B."/>
            <person name="Lu D."/>
            <person name="Skrede I."/>
            <person name="Drula E."/>
            <person name="Henrissat B."/>
            <person name="Morin E."/>
            <person name="Kohler A."/>
            <person name="Barry K."/>
            <person name="LaButti K."/>
            <person name="Morin E."/>
            <person name="Salamov A."/>
            <person name="Lipzen A."/>
            <person name="Mereny Z."/>
            <person name="Hegedus B."/>
            <person name="Baldrian P."/>
            <person name="Stursova M."/>
            <person name="Weitz H."/>
            <person name="Taylor A."/>
            <person name="Grigoriev I.V."/>
            <person name="Nagy L.G."/>
            <person name="Martin F."/>
            <person name="Kauserud H."/>
        </authorList>
    </citation>
    <scope>NUCLEOTIDE SEQUENCE</scope>
    <source>
        <strain evidence="5">CBHHK002</strain>
    </source>
</reference>
<dbReference type="SMART" id="SM00906">
    <property type="entry name" value="Fungal_trans"/>
    <property type="match status" value="1"/>
</dbReference>
<dbReference type="PROSITE" id="PS00463">
    <property type="entry name" value="ZN2_CY6_FUNGAL_1"/>
    <property type="match status" value="1"/>
</dbReference>
<dbReference type="PANTHER" id="PTHR46910:SF38">
    <property type="entry name" value="ZN(2)-C6 FUNGAL-TYPE DOMAIN-CONTAINING PROTEIN"/>
    <property type="match status" value="1"/>
</dbReference>
<feature type="region of interest" description="Disordered" evidence="3">
    <location>
        <begin position="95"/>
        <end position="129"/>
    </location>
</feature>
<dbReference type="InterPro" id="IPR050987">
    <property type="entry name" value="AtrR-like"/>
</dbReference>
<protein>
    <submittedName>
        <fullName evidence="5">Fungal-specific transcription factor domain-containing protein</fullName>
    </submittedName>
</protein>
<dbReference type="GO" id="GO:0003677">
    <property type="term" value="F:DNA binding"/>
    <property type="evidence" value="ECO:0007669"/>
    <property type="project" value="InterPro"/>
</dbReference>
<dbReference type="Proteomes" id="UP001218218">
    <property type="component" value="Unassembled WGS sequence"/>
</dbReference>
<keyword evidence="1" id="KW-0479">Metal-binding</keyword>
<evidence type="ECO:0000256" key="2">
    <source>
        <dbReference type="ARBA" id="ARBA00023242"/>
    </source>
</evidence>
<proteinExistence type="predicted"/>
<keyword evidence="6" id="KW-1185">Reference proteome</keyword>
<accession>A0AAD6ZPW6</accession>
<dbReference type="Gene3D" id="4.10.240.10">
    <property type="entry name" value="Zn(2)-C6 fungal-type DNA-binding domain"/>
    <property type="match status" value="1"/>
</dbReference>
<feature type="compositionally biased region" description="Low complexity" evidence="3">
    <location>
        <begin position="95"/>
        <end position="117"/>
    </location>
</feature>
<evidence type="ECO:0000259" key="4">
    <source>
        <dbReference type="PROSITE" id="PS50048"/>
    </source>
</evidence>
<keyword evidence="2" id="KW-0539">Nucleus</keyword>
<dbReference type="InterPro" id="IPR007219">
    <property type="entry name" value="XnlR_reg_dom"/>
</dbReference>
<dbReference type="SUPFAM" id="SSF57701">
    <property type="entry name" value="Zn2/Cys6 DNA-binding domain"/>
    <property type="match status" value="1"/>
</dbReference>
<dbReference type="PANTHER" id="PTHR46910">
    <property type="entry name" value="TRANSCRIPTION FACTOR PDR1"/>
    <property type="match status" value="1"/>
</dbReference>
<dbReference type="AlphaFoldDB" id="A0AAD6ZPW6"/>
<gene>
    <name evidence="5" type="ORF">DFH08DRAFT_1021164</name>
</gene>
<dbReference type="InterPro" id="IPR001138">
    <property type="entry name" value="Zn2Cys6_DnaBD"/>
</dbReference>
<evidence type="ECO:0000313" key="5">
    <source>
        <dbReference type="EMBL" id="KAJ7333457.1"/>
    </source>
</evidence>
<evidence type="ECO:0000313" key="6">
    <source>
        <dbReference type="Proteomes" id="UP001218218"/>
    </source>
</evidence>
<sequence>MTSSNDEESAQELHRGKKRRLQRACDGCRRRKIGCDGSQRSGEKCTPCIETNLDCTYVATSVKRPPPKGYLDLATRLETSEALVRQLRAQLAQAHLASSSSSSSNSNAPSPYASASHPEAHTTTDAPQLPDVPTAALCVMRATLQSLTAPPTSPHPDDLLDLEITKKFENLSVTEQKNSFFGKSSGGALVNAVLDLKPDGNSDPKASASGEDSRRRFAGTWTSRRLRYWTWKNRGESKRYQHSPTFPADDLMTDLIELYFTRENIYLPVLHRPTFERGVAERLHLIDTGFAGTLLLVCAIASRWSTDPRVADAGLECGWEWFDQAPNRLLSQSTLYDLQHYCLAAQFLKTASMPQTWWTLVGVGLRLAQDLGVHRSKARVEAPTVDRELHKRVFWVLVYLDRMASSVLGRTCSVRYFDYDIDLPLQVDDEYWDNHTHPFQQPAQTPSRIVFFNTLMRLSHILGFSLPLLYSLKKVRTTLSLDDAWEVQAIAELDSALNSWRDQIPDHLRWDPMREDPVFFNQSVMLHCAYYHLQIMIHRPFIPMLRHAPTALPSLTICTTAARACANVVDIQRRRQGDIARPLNVHVVFTAGVLLLLNILSGKRSGLLPDPTREMTHVHKCMESVRLCESRWQSAGVLWDILAELASVAQLPLP</sequence>
<dbReference type="GO" id="GO:0006351">
    <property type="term" value="P:DNA-templated transcription"/>
    <property type="evidence" value="ECO:0007669"/>
    <property type="project" value="InterPro"/>
</dbReference>
<evidence type="ECO:0000256" key="1">
    <source>
        <dbReference type="ARBA" id="ARBA00022723"/>
    </source>
</evidence>
<dbReference type="CDD" id="cd12148">
    <property type="entry name" value="fungal_TF_MHR"/>
    <property type="match status" value="1"/>
</dbReference>
<dbReference type="GO" id="GO:0008270">
    <property type="term" value="F:zinc ion binding"/>
    <property type="evidence" value="ECO:0007669"/>
    <property type="project" value="InterPro"/>
</dbReference>
<feature type="domain" description="Zn(2)-C6 fungal-type" evidence="4">
    <location>
        <begin position="24"/>
        <end position="57"/>
    </location>
</feature>
<dbReference type="Pfam" id="PF00172">
    <property type="entry name" value="Zn_clus"/>
    <property type="match status" value="1"/>
</dbReference>
<dbReference type="EMBL" id="JARIHO010000034">
    <property type="protein sequence ID" value="KAJ7333457.1"/>
    <property type="molecule type" value="Genomic_DNA"/>
</dbReference>
<name>A0AAD6ZPW6_9AGAR</name>
<dbReference type="InterPro" id="IPR036864">
    <property type="entry name" value="Zn2-C6_fun-type_DNA-bd_sf"/>
</dbReference>
<evidence type="ECO:0000256" key="3">
    <source>
        <dbReference type="SAM" id="MobiDB-lite"/>
    </source>
</evidence>